<organism evidence="2 3">
    <name type="scientific">Gigaspora rosea</name>
    <dbReference type="NCBI Taxonomy" id="44941"/>
    <lineage>
        <taxon>Eukaryota</taxon>
        <taxon>Fungi</taxon>
        <taxon>Fungi incertae sedis</taxon>
        <taxon>Mucoromycota</taxon>
        <taxon>Glomeromycotina</taxon>
        <taxon>Glomeromycetes</taxon>
        <taxon>Diversisporales</taxon>
        <taxon>Gigasporaceae</taxon>
        <taxon>Gigaspora</taxon>
    </lineage>
</organism>
<keyword evidence="3" id="KW-1185">Reference proteome</keyword>
<feature type="transmembrane region" description="Helical" evidence="1">
    <location>
        <begin position="45"/>
        <end position="68"/>
    </location>
</feature>
<keyword evidence="1" id="KW-1133">Transmembrane helix</keyword>
<name>A0A397UER5_9GLOM</name>
<feature type="transmembrane region" description="Helical" evidence="1">
    <location>
        <begin position="80"/>
        <end position="106"/>
    </location>
</feature>
<keyword evidence="1" id="KW-0812">Transmembrane</keyword>
<comment type="caution">
    <text evidence="2">The sequence shown here is derived from an EMBL/GenBank/DDBJ whole genome shotgun (WGS) entry which is preliminary data.</text>
</comment>
<dbReference type="Proteomes" id="UP000266673">
    <property type="component" value="Unassembled WGS sequence"/>
</dbReference>
<reference evidence="2 3" key="1">
    <citation type="submission" date="2018-06" db="EMBL/GenBank/DDBJ databases">
        <title>Comparative genomics reveals the genomic features of Rhizophagus irregularis, R. cerebriforme, R. diaphanum and Gigaspora rosea, and their symbiotic lifestyle signature.</title>
        <authorList>
            <person name="Morin E."/>
            <person name="San Clemente H."/>
            <person name="Chen E.C.H."/>
            <person name="De La Providencia I."/>
            <person name="Hainaut M."/>
            <person name="Kuo A."/>
            <person name="Kohler A."/>
            <person name="Murat C."/>
            <person name="Tang N."/>
            <person name="Roy S."/>
            <person name="Loubradou J."/>
            <person name="Henrissat B."/>
            <person name="Grigoriev I.V."/>
            <person name="Corradi N."/>
            <person name="Roux C."/>
            <person name="Martin F.M."/>
        </authorList>
    </citation>
    <scope>NUCLEOTIDE SEQUENCE [LARGE SCALE GENOMIC DNA]</scope>
    <source>
        <strain evidence="2 3">DAOM 194757</strain>
    </source>
</reference>
<proteinExistence type="predicted"/>
<gene>
    <name evidence="2" type="ORF">C2G38_413283</name>
</gene>
<evidence type="ECO:0000256" key="1">
    <source>
        <dbReference type="SAM" id="Phobius"/>
    </source>
</evidence>
<protein>
    <submittedName>
        <fullName evidence="2">Uncharacterized protein</fullName>
    </submittedName>
</protein>
<evidence type="ECO:0000313" key="3">
    <source>
        <dbReference type="Proteomes" id="UP000266673"/>
    </source>
</evidence>
<accession>A0A397UER5</accession>
<keyword evidence="1" id="KW-0472">Membrane</keyword>
<evidence type="ECO:0000313" key="2">
    <source>
        <dbReference type="EMBL" id="RIB07668.1"/>
    </source>
</evidence>
<dbReference type="AlphaFoldDB" id="A0A397UER5"/>
<dbReference type="EMBL" id="QKWP01001620">
    <property type="protein sequence ID" value="RIB07668.1"/>
    <property type="molecule type" value="Genomic_DNA"/>
</dbReference>
<sequence>MVWISYEDSFPKFNANAGNCSSKISGTSSSGISNSISFKKLKVSWVRCGCFSIFIFISSNFCAFIVNLSFYRGSMVLKYVVLYVLVVLLMGVGRLLRLLYILLLFVGRVLLSIL</sequence>